<proteinExistence type="predicted"/>
<accession>A0A1I8AZU2</accession>
<name>A0A1I8AZU2_MELHA</name>
<sequence>MIDDSSIITDNQGNGYSNCDITSILSASGGSHSDRENQFNQLSSLQFLDRNELLVKLTRIIFEDFCTHIHGMHSRIVQDKEDKNECFLDFLRKFLETLLLWNEECSLFSPTDFSRISDEDALKLTDTENI</sequence>
<dbReference type="AlphaFoldDB" id="A0A1I8AZU2"/>
<dbReference type="WBParaSite" id="MhA1_Contig1143.frz3.gene3">
    <property type="protein sequence ID" value="MhA1_Contig1143.frz3.gene3"/>
    <property type="gene ID" value="MhA1_Contig1143.frz3.gene3"/>
</dbReference>
<dbReference type="Proteomes" id="UP000095281">
    <property type="component" value="Unplaced"/>
</dbReference>
<organism evidence="1 2">
    <name type="scientific">Meloidogyne hapla</name>
    <name type="common">Root-knot nematode worm</name>
    <dbReference type="NCBI Taxonomy" id="6305"/>
    <lineage>
        <taxon>Eukaryota</taxon>
        <taxon>Metazoa</taxon>
        <taxon>Ecdysozoa</taxon>
        <taxon>Nematoda</taxon>
        <taxon>Chromadorea</taxon>
        <taxon>Rhabditida</taxon>
        <taxon>Tylenchina</taxon>
        <taxon>Tylenchomorpha</taxon>
        <taxon>Tylenchoidea</taxon>
        <taxon>Meloidogynidae</taxon>
        <taxon>Meloidogyninae</taxon>
        <taxon>Meloidogyne</taxon>
    </lineage>
</organism>
<evidence type="ECO:0000313" key="1">
    <source>
        <dbReference type="Proteomes" id="UP000095281"/>
    </source>
</evidence>
<keyword evidence="1" id="KW-1185">Reference proteome</keyword>
<protein>
    <submittedName>
        <fullName evidence="2">Uncharacterized protein</fullName>
    </submittedName>
</protein>
<reference evidence="2" key="1">
    <citation type="submission" date="2016-11" db="UniProtKB">
        <authorList>
            <consortium name="WormBaseParasite"/>
        </authorList>
    </citation>
    <scope>IDENTIFICATION</scope>
</reference>
<evidence type="ECO:0000313" key="2">
    <source>
        <dbReference type="WBParaSite" id="MhA1_Contig1143.frz3.gene3"/>
    </source>
</evidence>